<accession>A0ACB7X3Q5</accession>
<comment type="caution">
    <text evidence="1">The sequence shown here is derived from an EMBL/GenBank/DDBJ whole genome shotgun (WGS) entry which is preliminary data.</text>
</comment>
<proteinExistence type="predicted"/>
<dbReference type="EMBL" id="CM037152">
    <property type="protein sequence ID" value="KAH7835388.1"/>
    <property type="molecule type" value="Genomic_DNA"/>
</dbReference>
<organism evidence="1 2">
    <name type="scientific">Vaccinium darrowii</name>
    <dbReference type="NCBI Taxonomy" id="229202"/>
    <lineage>
        <taxon>Eukaryota</taxon>
        <taxon>Viridiplantae</taxon>
        <taxon>Streptophyta</taxon>
        <taxon>Embryophyta</taxon>
        <taxon>Tracheophyta</taxon>
        <taxon>Spermatophyta</taxon>
        <taxon>Magnoliopsida</taxon>
        <taxon>eudicotyledons</taxon>
        <taxon>Gunneridae</taxon>
        <taxon>Pentapetalae</taxon>
        <taxon>asterids</taxon>
        <taxon>Ericales</taxon>
        <taxon>Ericaceae</taxon>
        <taxon>Vaccinioideae</taxon>
        <taxon>Vaccinieae</taxon>
        <taxon>Vaccinium</taxon>
    </lineage>
</organism>
<protein>
    <submittedName>
        <fullName evidence="1">Uncharacterized protein</fullName>
    </submittedName>
</protein>
<gene>
    <name evidence="1" type="ORF">Vadar_025711</name>
</gene>
<evidence type="ECO:0000313" key="1">
    <source>
        <dbReference type="EMBL" id="KAH7835388.1"/>
    </source>
</evidence>
<keyword evidence="2" id="KW-1185">Reference proteome</keyword>
<sequence length="647" mass="72464">MSPFLSRVHGFHTKSLSFYSSLIDHCISLKSLDFAKLTHAQLIKVGFNRHTFLGNRCIDLYSRLGAVSDALEAFDDITNKNTISWNICLRVYADCGNLENAHKVFEKMPERDIVSWNSIISGYASNGYFDNALETFRGMQNVGMRPNEFTFSIVASCVTSSYHGKQIHGSMIRSGVYLSNVVVGNSLINMYRTLGLVDYALGVFLTLEEVDVISWNSLILGCWKWGHGEMALHQFCLMVSIGYSPDEFTVSIVTSICTNLRDLEKGKQIFAFCIKLGFLSNTIVSSAAIDLFSKCNRLEDSIQLFEEIAIRDSAVCNSMISSYARHRFGEDALQLFVLTMRDNLKPTKFTLSSVLSSASSLLPADQGSQLHSLVVKLGMDSDAVVASSLVEMYAKYGLIDTSINIFCEIDQKDLISWNTMILGLTQNGRLAETLDLFQEQLKIGPQPDRITLVGVLLACCSGSFLDEGMRLFLSMEKAYGVVPRDEHYLCVVNMMIRAGKLKEAMDIVEAMPHEPSPVIWESILQGIGADGDLNFTERVADKLIDYDPHSSLPYLVLDRAYEMRGKWDSMVRVRKALKESSEKKVIGCSWIGIRNHTIVFQENHIPHYGDKDIYSMLTLLSSEMAIEGSVYDHCENVSRKGEERVVN</sequence>
<name>A0ACB7X3Q5_9ERIC</name>
<evidence type="ECO:0000313" key="2">
    <source>
        <dbReference type="Proteomes" id="UP000828048"/>
    </source>
</evidence>
<reference evidence="1 2" key="1">
    <citation type="journal article" date="2021" name="Hortic Res">
        <title>High-quality reference genome and annotation aids understanding of berry development for evergreen blueberry (Vaccinium darrowii).</title>
        <authorList>
            <person name="Yu J."/>
            <person name="Hulse-Kemp A.M."/>
            <person name="Babiker E."/>
            <person name="Staton M."/>
        </authorList>
    </citation>
    <scope>NUCLEOTIDE SEQUENCE [LARGE SCALE GENOMIC DNA]</scope>
    <source>
        <strain evidence="2">cv. NJ 8807/NJ 8810</strain>
        <tissue evidence="1">Young leaf</tissue>
    </source>
</reference>
<dbReference type="Proteomes" id="UP000828048">
    <property type="component" value="Chromosome 2"/>
</dbReference>